<dbReference type="GO" id="GO:0005737">
    <property type="term" value="C:cytoplasm"/>
    <property type="evidence" value="ECO:0007669"/>
    <property type="project" value="UniProtKB-SubCell"/>
</dbReference>
<dbReference type="Gene3D" id="1.10.287.540">
    <property type="entry name" value="Helix hairpin bin"/>
    <property type="match status" value="1"/>
</dbReference>
<evidence type="ECO:0000313" key="3">
    <source>
        <dbReference type="EMBL" id="ODO61924.1"/>
    </source>
</evidence>
<accession>A0A1A0DMY6</accession>
<gene>
    <name evidence="3" type="ORF">LPJSA22_01903</name>
</gene>
<proteinExistence type="inferred from homology"/>
<comment type="similarity">
    <text evidence="2">Belongs to the UPF0291 family.</text>
</comment>
<comment type="subcellular location">
    <subcellularLocation>
        <location evidence="2">Cytoplasm</location>
    </subcellularLocation>
</comment>
<dbReference type="Proteomes" id="UP000094892">
    <property type="component" value="Unassembled WGS sequence"/>
</dbReference>
<evidence type="ECO:0000256" key="1">
    <source>
        <dbReference type="ARBA" id="ARBA00022490"/>
    </source>
</evidence>
<organism evidence="3 4">
    <name type="scientific">Lactiplantibacillus plantarum</name>
    <name type="common">Lactobacillus plantarum</name>
    <dbReference type="NCBI Taxonomy" id="1590"/>
    <lineage>
        <taxon>Bacteria</taxon>
        <taxon>Bacillati</taxon>
        <taxon>Bacillota</taxon>
        <taxon>Bacilli</taxon>
        <taxon>Lactobacillales</taxon>
        <taxon>Lactobacillaceae</taxon>
        <taxon>Lactiplantibacillus</taxon>
    </lineage>
</organism>
<dbReference type="HAMAP" id="MF_01103">
    <property type="entry name" value="UPF0291"/>
    <property type="match status" value="1"/>
</dbReference>
<protein>
    <recommendedName>
        <fullName evidence="2">UPF0291 protein LPJSA22_01903</fullName>
    </recommendedName>
</protein>
<dbReference type="PANTHER" id="PTHR37300">
    <property type="entry name" value="UPF0291 PROTEIN CBO2609/CLC_2481"/>
    <property type="match status" value="1"/>
</dbReference>
<name>A0A1A0DMY6_LACPN</name>
<evidence type="ECO:0000313" key="4">
    <source>
        <dbReference type="Proteomes" id="UP000094892"/>
    </source>
</evidence>
<keyword evidence="1 2" id="KW-0963">Cytoplasm</keyword>
<reference evidence="3 4" key="1">
    <citation type="submission" date="2016-08" db="EMBL/GenBank/DDBJ databases">
        <title>Genome sequencing of Lactobacillus plantarum JSA22, isolated from fermented soybean paste.</title>
        <authorList>
            <person name="Choi H.S."/>
        </authorList>
    </citation>
    <scope>NUCLEOTIDE SEQUENCE [LARGE SCALE GENOMIC DNA]</scope>
    <source>
        <strain evidence="3 4">JSA22</strain>
    </source>
</reference>
<sequence length="90" mass="10561">MYISRVKGAADLISKELLARINELAHKAKAEGLTELEEAERQELRQKYLKEFRAGFRQQVEMLQVYDKDGKEVTPEKVRQVQRDRGLRDD</sequence>
<dbReference type="Pfam" id="PF05979">
    <property type="entry name" value="DUF896"/>
    <property type="match status" value="1"/>
</dbReference>
<dbReference type="EMBL" id="MCOL01000001">
    <property type="protein sequence ID" value="ODO61924.1"/>
    <property type="molecule type" value="Genomic_DNA"/>
</dbReference>
<dbReference type="AlphaFoldDB" id="A0A1A0DMY6"/>
<dbReference type="InterPro" id="IPR009242">
    <property type="entry name" value="DUF896"/>
</dbReference>
<evidence type="ECO:0000256" key="2">
    <source>
        <dbReference type="HAMAP-Rule" id="MF_01103"/>
    </source>
</evidence>
<dbReference type="SUPFAM" id="SSF158221">
    <property type="entry name" value="YnzC-like"/>
    <property type="match status" value="1"/>
</dbReference>
<dbReference type="PANTHER" id="PTHR37300:SF1">
    <property type="entry name" value="UPF0291 PROTEIN YNZC"/>
    <property type="match status" value="1"/>
</dbReference>
<dbReference type="PATRIC" id="fig|1590.192.peg.1854"/>
<comment type="caution">
    <text evidence="3">The sequence shown here is derived from an EMBL/GenBank/DDBJ whole genome shotgun (WGS) entry which is preliminary data.</text>
</comment>